<dbReference type="AlphaFoldDB" id="A0A2V0NXD9"/>
<dbReference type="InterPro" id="IPR027417">
    <property type="entry name" value="P-loop_NTPase"/>
</dbReference>
<dbReference type="PANTHER" id="PTHR12131">
    <property type="entry name" value="ATP-DEPENDENT RNA AND DNA HELICASE"/>
    <property type="match status" value="1"/>
</dbReference>
<evidence type="ECO:0000256" key="5">
    <source>
        <dbReference type="ARBA" id="ARBA00022840"/>
    </source>
</evidence>
<evidence type="ECO:0000256" key="2">
    <source>
        <dbReference type="ARBA" id="ARBA00022741"/>
    </source>
</evidence>
<dbReference type="InterPro" id="IPR016438">
    <property type="entry name" value="SKI2-like"/>
</dbReference>
<evidence type="ECO:0000256" key="6">
    <source>
        <dbReference type="ARBA" id="ARBA00023242"/>
    </source>
</evidence>
<evidence type="ECO:0000313" key="11">
    <source>
        <dbReference type="Proteomes" id="UP000247498"/>
    </source>
</evidence>
<dbReference type="GO" id="GO:0005634">
    <property type="term" value="C:nucleus"/>
    <property type="evidence" value="ECO:0007669"/>
    <property type="project" value="UniProtKB-SubCell"/>
</dbReference>
<evidence type="ECO:0000259" key="8">
    <source>
        <dbReference type="PROSITE" id="PS51192"/>
    </source>
</evidence>
<dbReference type="CDD" id="cd18795">
    <property type="entry name" value="SF2_C_Ski2"/>
    <property type="match status" value="1"/>
</dbReference>
<dbReference type="Proteomes" id="UP000247498">
    <property type="component" value="Unassembled WGS sequence"/>
</dbReference>
<dbReference type="PROSITE" id="PS51194">
    <property type="entry name" value="HELICASE_CTER"/>
    <property type="match status" value="1"/>
</dbReference>
<reference evidence="10 11" key="1">
    <citation type="journal article" date="2018" name="Sci. Rep.">
        <title>Raphidocelis subcapitata (=Pseudokirchneriella subcapitata) provides an insight into genome evolution and environmental adaptations in the Sphaeropleales.</title>
        <authorList>
            <person name="Suzuki S."/>
            <person name="Yamaguchi H."/>
            <person name="Nakajima N."/>
            <person name="Kawachi M."/>
        </authorList>
    </citation>
    <scope>NUCLEOTIDE SEQUENCE [LARGE SCALE GENOMIC DNA]</scope>
    <source>
        <strain evidence="10 11">NIES-35</strain>
    </source>
</reference>
<dbReference type="Pfam" id="PF08148">
    <property type="entry name" value="DSHCT"/>
    <property type="match status" value="1"/>
</dbReference>
<dbReference type="EMBL" id="BDRX01000023">
    <property type="protein sequence ID" value="GBF91342.1"/>
    <property type="molecule type" value="Genomic_DNA"/>
</dbReference>
<evidence type="ECO:0008006" key="12">
    <source>
        <dbReference type="Google" id="ProtNLM"/>
    </source>
</evidence>
<dbReference type="InterPro" id="IPR014001">
    <property type="entry name" value="Helicase_ATP-bd"/>
</dbReference>
<keyword evidence="4" id="KW-0347">Helicase</keyword>
<dbReference type="FunFam" id="3.40.50.300:FF:000083">
    <property type="entry name" value="ATP-dependent RNA helicase DOB1"/>
    <property type="match status" value="1"/>
</dbReference>
<dbReference type="SMART" id="SM00490">
    <property type="entry name" value="HELICc"/>
    <property type="match status" value="1"/>
</dbReference>
<dbReference type="SMART" id="SM01142">
    <property type="entry name" value="DSHCT"/>
    <property type="match status" value="1"/>
</dbReference>
<evidence type="ECO:0000256" key="7">
    <source>
        <dbReference type="SAM" id="MobiDB-lite"/>
    </source>
</evidence>
<feature type="region of interest" description="Disordered" evidence="7">
    <location>
        <begin position="371"/>
        <end position="402"/>
    </location>
</feature>
<dbReference type="GO" id="GO:0000460">
    <property type="term" value="P:maturation of 5.8S rRNA"/>
    <property type="evidence" value="ECO:0007669"/>
    <property type="project" value="TreeGrafter"/>
</dbReference>
<dbReference type="InterPro" id="IPR001650">
    <property type="entry name" value="Helicase_C-like"/>
</dbReference>
<feature type="compositionally biased region" description="Low complexity" evidence="7">
    <location>
        <begin position="371"/>
        <end position="386"/>
    </location>
</feature>
<dbReference type="InterPro" id="IPR012961">
    <property type="entry name" value="Ski2/MTR4_C"/>
</dbReference>
<sequence length="1102" mass="118784">MDGTPEGLQAAASTREVLTKKRKALEQGGAEPSASKKSTRPPPTCAHEVARPEGWEEPKELDESVHGTLDNPVFKGEMAKQYPFKLDPFQATSIACLERRESVFVAAHTSAGKTVVAEYAIAMGFRDKQRVIYTSPIKALSNQKYRELAAEFGDVGLMTGDVTLNPNASVVVMTTEILRSMIYRGSEVLREVAWVVFDEVHYMQDRERGVVWEETIIFLDHATRMVFLSATLSNASEFAAWVAHLHAQPCHVVFTDYRPTPLHHYAFPLGMDDEQAGLYLLKDEKGNFRASNLELLKQRFQLEEEAEHGARVEARRARTERRAEAKEFRRERKEAAGSGGSSGAATGASGAAASAGAAATRSSAAAAAAAGDDTSDADAPGAPGAAVGKVAKPKTTRAEQRQAIQDGVRSIAVNMHNGKIPDWLPAIFFSFSKRECEMYARVCVRSSKGHTGLCFTTAEEQEAIEQVFDNAVQCLCEEDRALPAIVELRLMLKAGVGVHHGGLLPLMKEVVELLFQDGFVKMLFTTETFAMGLNMPARTVVFTSLTKWDGTETRYITSGEYIQMSGRAGRRGKDLRGNVVVLVDRSFDEGAATGVMMLSYYTLLNLMKRPEAGTDDLEHVIANSFQQFQRDRAAPKIREELTRLEAQLATIEAGTEAAIHDYRELKAAQAKAAATIRAAMLRPDRVLGFLRPGRLLRVAEGAHDWGWGAVVSVMRRPPAGAKPPRAAAAAPRDGDPAAAASAAAPASAASDPASYYIVDALLACAPGSVAAGRPAPGGAEAGAEGVVLPVALPLVAELSTLRVALPADLRPADARQSVLASLRDVARRYPDGPPRLDPVEDMGIAGDAELAAAAAAARDAAAALAGNEVFKAERDKTQFAAYRQQAEVLQRAAALRAELRGSALEKFREESAHRTSVMRRLGFVDAGGVVTLKGQAAACIDAADELLTAELMMNGVFSHLDKHRLAALVSCLVPVEKTQDEPDVTREMADPLAALQAAARRIAEVSSECGVPLEPDEYAESFRPTLCDVIYKWSKGASFADVCAITELYEGSIIRAARRLDELLTQLADAAAEVGDGRLAEQFKEAQASIRRDIVFAASLYI</sequence>
<dbReference type="SMART" id="SM00487">
    <property type="entry name" value="DEXDc"/>
    <property type="match status" value="1"/>
</dbReference>
<dbReference type="Pfam" id="PF21408">
    <property type="entry name" value="MTR4-like_stalk"/>
    <property type="match status" value="1"/>
</dbReference>
<proteinExistence type="predicted"/>
<dbReference type="FunCoup" id="A0A2V0NXD9">
    <property type="interactions" value="1342"/>
</dbReference>
<keyword evidence="11" id="KW-1185">Reference proteome</keyword>
<dbReference type="Pfam" id="PF00270">
    <property type="entry name" value="DEAD"/>
    <property type="match status" value="1"/>
</dbReference>
<evidence type="ECO:0000313" key="10">
    <source>
        <dbReference type="EMBL" id="GBF91342.1"/>
    </source>
</evidence>
<dbReference type="PANTHER" id="PTHR12131:SF7">
    <property type="entry name" value="EXOSOME RNA HELICASE MTR4"/>
    <property type="match status" value="1"/>
</dbReference>
<feature type="compositionally biased region" description="Basic and acidic residues" evidence="7">
    <location>
        <begin position="48"/>
        <end position="65"/>
    </location>
</feature>
<keyword evidence="5" id="KW-0067">ATP-binding</keyword>
<dbReference type="GO" id="GO:0006401">
    <property type="term" value="P:RNA catabolic process"/>
    <property type="evidence" value="ECO:0007669"/>
    <property type="project" value="InterPro"/>
</dbReference>
<feature type="domain" description="Helicase ATP-binding" evidence="8">
    <location>
        <begin position="94"/>
        <end position="250"/>
    </location>
</feature>
<protein>
    <recommendedName>
        <fullName evidence="12">Superkiller viralicidic activity 2-like</fullName>
    </recommendedName>
</protein>
<evidence type="ECO:0000259" key="9">
    <source>
        <dbReference type="PROSITE" id="PS51194"/>
    </source>
</evidence>
<keyword evidence="6" id="KW-0539">Nucleus</keyword>
<name>A0A2V0NXD9_9CHLO</name>
<accession>A0A2V0NXD9</accession>
<dbReference type="Gene3D" id="2.40.30.300">
    <property type="match status" value="1"/>
</dbReference>
<dbReference type="Pfam" id="PF00271">
    <property type="entry name" value="Helicase_C"/>
    <property type="match status" value="1"/>
</dbReference>
<dbReference type="InParanoid" id="A0A2V0NXD9"/>
<dbReference type="GO" id="GO:0003724">
    <property type="term" value="F:RNA helicase activity"/>
    <property type="evidence" value="ECO:0007669"/>
    <property type="project" value="InterPro"/>
</dbReference>
<dbReference type="GO" id="GO:0016787">
    <property type="term" value="F:hydrolase activity"/>
    <property type="evidence" value="ECO:0007669"/>
    <property type="project" value="UniProtKB-KW"/>
</dbReference>
<comment type="caution">
    <text evidence="10">The sequence shown here is derived from an EMBL/GenBank/DDBJ whole genome shotgun (WGS) entry which is preliminary data.</text>
</comment>
<dbReference type="Gene3D" id="1.20.1500.20">
    <property type="match status" value="1"/>
</dbReference>
<dbReference type="Gene3D" id="3.40.50.300">
    <property type="entry name" value="P-loop containing nucleotide triphosphate hydrolases"/>
    <property type="match status" value="2"/>
</dbReference>
<dbReference type="PIRSF" id="PIRSF005198">
    <property type="entry name" value="Antiviral_helicase_SKI2"/>
    <property type="match status" value="1"/>
</dbReference>
<dbReference type="GO" id="GO:0005524">
    <property type="term" value="F:ATP binding"/>
    <property type="evidence" value="ECO:0007669"/>
    <property type="project" value="UniProtKB-KW"/>
</dbReference>
<dbReference type="SUPFAM" id="SSF52540">
    <property type="entry name" value="P-loop containing nucleoside triphosphate hydrolases"/>
    <property type="match status" value="1"/>
</dbReference>
<dbReference type="InterPro" id="IPR011545">
    <property type="entry name" value="DEAD/DEAH_box_helicase_dom"/>
</dbReference>
<dbReference type="GO" id="GO:0003723">
    <property type="term" value="F:RNA binding"/>
    <property type="evidence" value="ECO:0007669"/>
    <property type="project" value="InterPro"/>
</dbReference>
<evidence type="ECO:0000256" key="1">
    <source>
        <dbReference type="ARBA" id="ARBA00004123"/>
    </source>
</evidence>
<comment type="subcellular location">
    <subcellularLocation>
        <location evidence="1">Nucleus</location>
    </subcellularLocation>
</comment>
<dbReference type="OrthoDB" id="64767at2759"/>
<dbReference type="Gene3D" id="1.10.3380.30">
    <property type="match status" value="1"/>
</dbReference>
<feature type="region of interest" description="Disordered" evidence="7">
    <location>
        <begin position="1"/>
        <end position="69"/>
    </location>
</feature>
<evidence type="ECO:0000256" key="3">
    <source>
        <dbReference type="ARBA" id="ARBA00022801"/>
    </source>
</evidence>
<feature type="domain" description="Helicase C-terminal" evidence="9">
    <location>
        <begin position="423"/>
        <end position="618"/>
    </location>
</feature>
<dbReference type="PROSITE" id="PS51192">
    <property type="entry name" value="HELICASE_ATP_BIND_1"/>
    <property type="match status" value="1"/>
</dbReference>
<feature type="compositionally biased region" description="Basic and acidic residues" evidence="7">
    <location>
        <begin position="304"/>
        <end position="335"/>
    </location>
</feature>
<gene>
    <name evidence="10" type="ORF">Rsub_03662</name>
</gene>
<keyword evidence="2" id="KW-0547">Nucleotide-binding</keyword>
<organism evidence="10 11">
    <name type="scientific">Raphidocelis subcapitata</name>
    <dbReference type="NCBI Taxonomy" id="307507"/>
    <lineage>
        <taxon>Eukaryota</taxon>
        <taxon>Viridiplantae</taxon>
        <taxon>Chlorophyta</taxon>
        <taxon>core chlorophytes</taxon>
        <taxon>Chlorophyceae</taxon>
        <taxon>CS clade</taxon>
        <taxon>Sphaeropleales</taxon>
        <taxon>Selenastraceae</taxon>
        <taxon>Raphidocelis</taxon>
    </lineage>
</organism>
<dbReference type="InterPro" id="IPR050699">
    <property type="entry name" value="RNA-DNA_Helicase"/>
</dbReference>
<dbReference type="InterPro" id="IPR025696">
    <property type="entry name" value="Beta-barrel_MTR4"/>
</dbReference>
<evidence type="ECO:0000256" key="4">
    <source>
        <dbReference type="ARBA" id="ARBA00022806"/>
    </source>
</evidence>
<dbReference type="CDD" id="cd18024">
    <property type="entry name" value="DEXHc_Mtr4-like"/>
    <property type="match status" value="1"/>
</dbReference>
<dbReference type="STRING" id="307507.A0A2V0NXD9"/>
<dbReference type="Pfam" id="PF13234">
    <property type="entry name" value="MTR4_beta-barrel"/>
    <property type="match status" value="1"/>
</dbReference>
<feature type="region of interest" description="Disordered" evidence="7">
    <location>
        <begin position="304"/>
        <end position="348"/>
    </location>
</feature>
<keyword evidence="3" id="KW-0378">Hydrolase</keyword>
<dbReference type="InterPro" id="IPR048392">
    <property type="entry name" value="MTR4-like_stalk"/>
</dbReference>